<evidence type="ECO:0000313" key="13">
    <source>
        <dbReference type="Proteomes" id="UP000474630"/>
    </source>
</evidence>
<dbReference type="PANTHER" id="PTHR35038">
    <property type="entry name" value="DISSIMILATORY SULFITE REDUCTASE SIRA"/>
    <property type="match status" value="1"/>
</dbReference>
<comment type="cofactor">
    <cofactor evidence="1">
        <name>heme c</name>
        <dbReference type="ChEBI" id="CHEBI:61717"/>
    </cofactor>
</comment>
<evidence type="ECO:0000256" key="5">
    <source>
        <dbReference type="ARBA" id="ARBA00022723"/>
    </source>
</evidence>
<keyword evidence="9" id="KW-1133">Transmembrane helix</keyword>
<protein>
    <recommendedName>
        <fullName evidence="11">Tetrahaem cytochrome domain-containing protein</fullName>
    </recommendedName>
</protein>
<organism evidence="12 13">
    <name type="scientific">Draconibacterium halophilum</name>
    <dbReference type="NCBI Taxonomy" id="2706887"/>
    <lineage>
        <taxon>Bacteria</taxon>
        <taxon>Pseudomonadati</taxon>
        <taxon>Bacteroidota</taxon>
        <taxon>Bacteroidia</taxon>
        <taxon>Marinilabiliales</taxon>
        <taxon>Prolixibacteraceae</taxon>
        <taxon>Draconibacterium</taxon>
    </lineage>
</organism>
<evidence type="ECO:0000256" key="2">
    <source>
        <dbReference type="ARBA" id="ARBA00004196"/>
    </source>
</evidence>
<accession>A0A6C0RCN8</accession>
<dbReference type="GO" id="GO:0030313">
    <property type="term" value="C:cell envelope"/>
    <property type="evidence" value="ECO:0007669"/>
    <property type="project" value="UniProtKB-SubCell"/>
</dbReference>
<evidence type="ECO:0000256" key="4">
    <source>
        <dbReference type="ARBA" id="ARBA00022617"/>
    </source>
</evidence>
<reference evidence="12 13" key="1">
    <citation type="submission" date="2020-02" db="EMBL/GenBank/DDBJ databases">
        <title>Genome sequencing for Draconibacterium sp. strain M1.</title>
        <authorList>
            <person name="Park S.-J."/>
        </authorList>
    </citation>
    <scope>NUCLEOTIDE SEQUENCE [LARGE SCALE GENOMIC DNA]</scope>
    <source>
        <strain evidence="12 13">M1</strain>
    </source>
</reference>
<keyword evidence="9" id="KW-0812">Transmembrane</keyword>
<keyword evidence="5" id="KW-0479">Metal-binding</keyword>
<evidence type="ECO:0000256" key="1">
    <source>
        <dbReference type="ARBA" id="ARBA00001926"/>
    </source>
</evidence>
<keyword evidence="9" id="KW-0472">Membrane</keyword>
<dbReference type="GO" id="GO:0046872">
    <property type="term" value="F:metal ion binding"/>
    <property type="evidence" value="ECO:0007669"/>
    <property type="project" value="UniProtKB-KW"/>
</dbReference>
<dbReference type="KEGG" id="drc:G0Q07_08845"/>
<dbReference type="RefSeq" id="WP_163345748.1">
    <property type="nucleotide sequence ID" value="NZ_CP048409.1"/>
</dbReference>
<evidence type="ECO:0000256" key="7">
    <source>
        <dbReference type="ARBA" id="ARBA00022982"/>
    </source>
</evidence>
<dbReference type="InterPro" id="IPR051829">
    <property type="entry name" value="Multiheme_Cytochr_ET"/>
</dbReference>
<dbReference type="Gene3D" id="1.10.1130.10">
    <property type="entry name" value="Flavocytochrome C3, Chain A"/>
    <property type="match status" value="2"/>
</dbReference>
<proteinExistence type="predicted"/>
<dbReference type="Pfam" id="PF14537">
    <property type="entry name" value="Cytochrom_c3_2"/>
    <property type="match status" value="1"/>
</dbReference>
<name>A0A6C0RCN8_9BACT</name>
<evidence type="ECO:0000259" key="11">
    <source>
        <dbReference type="Pfam" id="PF14537"/>
    </source>
</evidence>
<feature type="signal peptide" evidence="10">
    <location>
        <begin position="1"/>
        <end position="21"/>
    </location>
</feature>
<dbReference type="EMBL" id="CP048409">
    <property type="protein sequence ID" value="QIA07827.1"/>
    <property type="molecule type" value="Genomic_DNA"/>
</dbReference>
<evidence type="ECO:0000256" key="6">
    <source>
        <dbReference type="ARBA" id="ARBA00022729"/>
    </source>
</evidence>
<feature type="transmembrane region" description="Helical" evidence="9">
    <location>
        <begin position="287"/>
        <end position="309"/>
    </location>
</feature>
<feature type="domain" description="Tetrahaem cytochrome" evidence="11">
    <location>
        <begin position="73"/>
        <end position="147"/>
    </location>
</feature>
<keyword evidence="6 10" id="KW-0732">Signal</keyword>
<dbReference type="SUPFAM" id="SSF48695">
    <property type="entry name" value="Multiheme cytochromes"/>
    <property type="match status" value="1"/>
</dbReference>
<keyword evidence="4" id="KW-0349">Heme</keyword>
<keyword evidence="8" id="KW-0408">Iron</keyword>
<evidence type="ECO:0000256" key="10">
    <source>
        <dbReference type="SAM" id="SignalP"/>
    </source>
</evidence>
<comment type="subcellular location">
    <subcellularLocation>
        <location evidence="2">Cell envelope</location>
    </subcellularLocation>
</comment>
<dbReference type="InterPro" id="IPR036280">
    <property type="entry name" value="Multihaem_cyt_sf"/>
</dbReference>
<keyword evidence="3" id="KW-0813">Transport</keyword>
<evidence type="ECO:0000313" key="12">
    <source>
        <dbReference type="EMBL" id="QIA07827.1"/>
    </source>
</evidence>
<evidence type="ECO:0000256" key="9">
    <source>
        <dbReference type="SAM" id="Phobius"/>
    </source>
</evidence>
<sequence>MKYFISLQILLLLAISFQSSGQFYDDPENHDCLKCHSQQTYSFHNEMMDTQEKRLMNPYLIIDTVRLRNGVHQNFDCMDCHSYDYLTYPHAASLKLEPLMTCLDCHGGDESYAKYEFDKIAEEVEKSIHYQNFGDNFTCAKCHDQHYYTPTARTGNSIAEIVETSNAMCLSCHDDIKRFSLVSENEKLAVVDIHDWLPNQELHFKHVRCIECHTAVEDDLMVSHNIRSKEEAVRRCAECHSSNSLLKASLYKYQNLQERAEDGSMLGVLSHENYVIGSHQIPIFKTISLIIFLAALAGIIIHVIFRIIIKKK</sequence>
<evidence type="ECO:0000256" key="8">
    <source>
        <dbReference type="ARBA" id="ARBA00023004"/>
    </source>
</evidence>
<dbReference type="AlphaFoldDB" id="A0A6C0RCN8"/>
<dbReference type="InterPro" id="IPR012286">
    <property type="entry name" value="Tetrahaem_cytochrome"/>
</dbReference>
<gene>
    <name evidence="12" type="ORF">G0Q07_08845</name>
</gene>
<keyword evidence="7" id="KW-0249">Electron transport</keyword>
<dbReference type="Proteomes" id="UP000474630">
    <property type="component" value="Chromosome"/>
</dbReference>
<feature type="chain" id="PRO_5025672607" description="Tetrahaem cytochrome domain-containing protein" evidence="10">
    <location>
        <begin position="22"/>
        <end position="312"/>
    </location>
</feature>
<evidence type="ECO:0000256" key="3">
    <source>
        <dbReference type="ARBA" id="ARBA00022448"/>
    </source>
</evidence>
<dbReference type="PANTHER" id="PTHR35038:SF10">
    <property type="entry name" value="HIGH-MOLECULAR-WEIGHT CYTOCHROME C"/>
    <property type="match status" value="1"/>
</dbReference>
<keyword evidence="13" id="KW-1185">Reference proteome</keyword>